<sequence length="34" mass="3746">MGARFVLNQLRFSLLLYSLLYGSDGSRFGHGGRG</sequence>
<accession>A0A0S6UGF0</accession>
<dbReference type="AlphaFoldDB" id="A0A0S6UGF0"/>
<proteinExistence type="predicted"/>
<organism evidence="1">
    <name type="scientific">Moorella thermoacetica Y72</name>
    <dbReference type="NCBI Taxonomy" id="1325331"/>
    <lineage>
        <taxon>Bacteria</taxon>
        <taxon>Bacillati</taxon>
        <taxon>Bacillota</taxon>
        <taxon>Clostridia</taxon>
        <taxon>Neomoorellales</taxon>
        <taxon>Neomoorellaceae</taxon>
        <taxon>Neomoorella</taxon>
    </lineage>
</organism>
<reference evidence="1" key="1">
    <citation type="journal article" date="2014" name="Gene">
        <title>Genome-guided analysis of transformation efficiency and carbon dioxide assimilation by Moorella thermoacetica Y72.</title>
        <authorList>
            <person name="Tsukahara K."/>
            <person name="Kita A."/>
            <person name="Nakashimada Y."/>
            <person name="Hoshino T."/>
            <person name="Murakami K."/>
        </authorList>
    </citation>
    <scope>NUCLEOTIDE SEQUENCE [LARGE SCALE GENOMIC DNA]</scope>
    <source>
        <strain evidence="1">Y72</strain>
    </source>
</reference>
<dbReference type="Proteomes" id="UP000063718">
    <property type="component" value="Unassembled WGS sequence"/>
</dbReference>
<dbReference type="EMBL" id="DF238840">
    <property type="protein sequence ID" value="GAF27048.1"/>
    <property type="molecule type" value="Genomic_DNA"/>
</dbReference>
<name>A0A0S6UGF0_NEOTH</name>
<protein>
    <submittedName>
        <fullName evidence="1">Uncharacterized protein</fullName>
    </submittedName>
</protein>
<gene>
    <name evidence="1" type="ORF">MTY_2389</name>
</gene>
<evidence type="ECO:0000313" key="1">
    <source>
        <dbReference type="EMBL" id="GAF27048.1"/>
    </source>
</evidence>